<comment type="caution">
    <text evidence="4">The sequence shown here is derived from an EMBL/GenBank/DDBJ whole genome shotgun (WGS) entry which is preliminary data.</text>
</comment>
<dbReference type="SUPFAM" id="SSF56281">
    <property type="entry name" value="Metallo-hydrolase/oxidoreductase"/>
    <property type="match status" value="1"/>
</dbReference>
<proteinExistence type="predicted"/>
<evidence type="ECO:0000313" key="4">
    <source>
        <dbReference type="EMBL" id="MBJ7602170.1"/>
    </source>
</evidence>
<dbReference type="InterPro" id="IPR042173">
    <property type="entry name" value="RNase_J_2"/>
</dbReference>
<evidence type="ECO:0000256" key="2">
    <source>
        <dbReference type="ARBA" id="ARBA00022884"/>
    </source>
</evidence>
<name>A0A934KCA7_9BACT</name>
<dbReference type="EMBL" id="JAEKNQ010000016">
    <property type="protein sequence ID" value="MBJ7602170.1"/>
    <property type="molecule type" value="Genomic_DNA"/>
</dbReference>
<organism evidence="4 5">
    <name type="scientific">Candidatus Dormiibacter inghamiae</name>
    <dbReference type="NCBI Taxonomy" id="3127013"/>
    <lineage>
        <taxon>Bacteria</taxon>
        <taxon>Bacillati</taxon>
        <taxon>Candidatus Dormiibacterota</taxon>
        <taxon>Candidatus Dormibacteria</taxon>
        <taxon>Candidatus Dormibacterales</taxon>
        <taxon>Candidatus Dormibacteraceae</taxon>
        <taxon>Candidatus Dormiibacter</taxon>
    </lineage>
</organism>
<dbReference type="Proteomes" id="UP000620075">
    <property type="component" value="Unassembled WGS sequence"/>
</dbReference>
<protein>
    <submittedName>
        <fullName evidence="4">MBL fold metallo-hydrolase</fullName>
    </submittedName>
</protein>
<dbReference type="PANTHER" id="PTHR43694">
    <property type="entry name" value="RIBONUCLEASE J"/>
    <property type="match status" value="1"/>
</dbReference>
<dbReference type="Gene3D" id="3.40.50.10710">
    <property type="entry name" value="Metallo-hydrolase/oxidoreductase"/>
    <property type="match status" value="1"/>
</dbReference>
<keyword evidence="1" id="KW-0269">Exonuclease</keyword>
<dbReference type="InterPro" id="IPR036866">
    <property type="entry name" value="RibonucZ/Hydroxyglut_hydro"/>
</dbReference>
<evidence type="ECO:0000256" key="1">
    <source>
        <dbReference type="ARBA" id="ARBA00022839"/>
    </source>
</evidence>
<dbReference type="RefSeq" id="WP_338176568.1">
    <property type="nucleotide sequence ID" value="NZ_JAEKNQ010000016.1"/>
</dbReference>
<keyword evidence="2" id="KW-0694">RNA-binding</keyword>
<dbReference type="PANTHER" id="PTHR43694:SF1">
    <property type="entry name" value="RIBONUCLEASE J"/>
    <property type="match status" value="1"/>
</dbReference>
<dbReference type="GO" id="GO:0004527">
    <property type="term" value="F:exonuclease activity"/>
    <property type="evidence" value="ECO:0007669"/>
    <property type="project" value="UniProtKB-KW"/>
</dbReference>
<evidence type="ECO:0000313" key="5">
    <source>
        <dbReference type="Proteomes" id="UP000620075"/>
    </source>
</evidence>
<keyword evidence="1" id="KW-0540">Nuclease</keyword>
<keyword evidence="1" id="KW-0378">Hydrolase</keyword>
<accession>A0A934KCA7</accession>
<dbReference type="Gene3D" id="3.60.15.10">
    <property type="entry name" value="Ribonuclease Z/Hydroxyacylglutathione hydrolase-like"/>
    <property type="match status" value="1"/>
</dbReference>
<gene>
    <name evidence="4" type="ORF">JF888_03085</name>
</gene>
<dbReference type="GO" id="GO:0003723">
    <property type="term" value="F:RNA binding"/>
    <property type="evidence" value="ECO:0007669"/>
    <property type="project" value="UniProtKB-KW"/>
</dbReference>
<dbReference type="Pfam" id="PF00753">
    <property type="entry name" value="Lactamase_B"/>
    <property type="match status" value="1"/>
</dbReference>
<sequence>MSSATTLTFLSLGNPTGLKFIVEHGGLRAIFDFGREHAPGRALFSLGLVPRPGRELADELAVGIAPKLSGVYDAWDGRTAVFLSHLHLDHSGLVHHLHPDVPLYYPAAMEPLRAAVEGSGYLPWRRPPGTQVADGATVGGGELSVHFLAVDHDLPGASGFLVRTPELALAFTGDHRWHGSHPELTAAFAQAARGADVLVQEGVTLGAPPPGATPLSEHQVWAGFERLLLERTSGLVIVNAYPMNRERVAAFAAACERHGRRFLMEAQAAQIAGYPGVLTDPGGVAADPAGHCLQLGFGGLPSLIDLQPPPGSVYVHSDGAPMGPFDPAWTVMEAWLARFGLEFVGLGSTGHSWPEDIVRMVQAVRPGLVVPVHSRSPEALEVPGVPRLLAEPQRPYAAAELKALARQLFARAAGPTPSAHGGDPAPSGRT</sequence>
<dbReference type="SMART" id="SM00849">
    <property type="entry name" value="Lactamase_B"/>
    <property type="match status" value="1"/>
</dbReference>
<feature type="domain" description="Metallo-beta-lactamase" evidence="3">
    <location>
        <begin position="16"/>
        <end position="218"/>
    </location>
</feature>
<dbReference type="InterPro" id="IPR001279">
    <property type="entry name" value="Metallo-B-lactamas"/>
</dbReference>
<reference evidence="4 5" key="1">
    <citation type="submission" date="2020-10" db="EMBL/GenBank/DDBJ databases">
        <title>Ca. Dormibacterota MAGs.</title>
        <authorList>
            <person name="Montgomery K."/>
        </authorList>
    </citation>
    <scope>NUCLEOTIDE SEQUENCE [LARGE SCALE GENOMIC DNA]</scope>
    <source>
        <strain evidence="4">SC8811_S16_3</strain>
    </source>
</reference>
<dbReference type="AlphaFoldDB" id="A0A934KCA7"/>
<evidence type="ECO:0000259" key="3">
    <source>
        <dbReference type="SMART" id="SM00849"/>
    </source>
</evidence>